<evidence type="ECO:0000313" key="1">
    <source>
        <dbReference type="EMBL" id="MBX26981.1"/>
    </source>
</evidence>
<sequence length="34" mass="4051">MRCRHFWSQNLKNADKTNQIKLRIETQGPKPLTP</sequence>
<reference evidence="1" key="1">
    <citation type="submission" date="2018-02" db="EMBL/GenBank/DDBJ databases">
        <title>Rhizophora mucronata_Transcriptome.</title>
        <authorList>
            <person name="Meera S.P."/>
            <person name="Sreeshan A."/>
            <person name="Augustine A."/>
        </authorList>
    </citation>
    <scope>NUCLEOTIDE SEQUENCE</scope>
    <source>
        <tissue evidence="1">Leaf</tissue>
    </source>
</reference>
<dbReference type="AlphaFoldDB" id="A0A2P2M9U4"/>
<protein>
    <submittedName>
        <fullName evidence="1">Uncharacterized protein</fullName>
    </submittedName>
</protein>
<dbReference type="EMBL" id="GGEC01046497">
    <property type="protein sequence ID" value="MBX26981.1"/>
    <property type="molecule type" value="Transcribed_RNA"/>
</dbReference>
<accession>A0A2P2M9U4</accession>
<organism evidence="1">
    <name type="scientific">Rhizophora mucronata</name>
    <name type="common">Asiatic mangrove</name>
    <dbReference type="NCBI Taxonomy" id="61149"/>
    <lineage>
        <taxon>Eukaryota</taxon>
        <taxon>Viridiplantae</taxon>
        <taxon>Streptophyta</taxon>
        <taxon>Embryophyta</taxon>
        <taxon>Tracheophyta</taxon>
        <taxon>Spermatophyta</taxon>
        <taxon>Magnoliopsida</taxon>
        <taxon>eudicotyledons</taxon>
        <taxon>Gunneridae</taxon>
        <taxon>Pentapetalae</taxon>
        <taxon>rosids</taxon>
        <taxon>fabids</taxon>
        <taxon>Malpighiales</taxon>
        <taxon>Rhizophoraceae</taxon>
        <taxon>Rhizophora</taxon>
    </lineage>
</organism>
<name>A0A2P2M9U4_RHIMU</name>
<proteinExistence type="predicted"/>